<feature type="region of interest" description="Disordered" evidence="1">
    <location>
        <begin position="1"/>
        <end position="62"/>
    </location>
</feature>
<gene>
    <name evidence="2" type="ORF">ISN44_As10g002470</name>
</gene>
<evidence type="ECO:0000313" key="2">
    <source>
        <dbReference type="EMBL" id="KAG7563443.1"/>
    </source>
</evidence>
<keyword evidence="3" id="KW-1185">Reference proteome</keyword>
<evidence type="ECO:0000256" key="1">
    <source>
        <dbReference type="SAM" id="MobiDB-lite"/>
    </source>
</evidence>
<proteinExistence type="predicted"/>
<dbReference type="Proteomes" id="UP000694251">
    <property type="component" value="Chromosome 10"/>
</dbReference>
<name>A0A8T1ZRQ9_ARASU</name>
<protein>
    <submittedName>
        <fullName evidence="2">Uncharacterized protein</fullName>
    </submittedName>
</protein>
<evidence type="ECO:0000313" key="3">
    <source>
        <dbReference type="Proteomes" id="UP000694251"/>
    </source>
</evidence>
<accession>A0A8T1ZRQ9</accession>
<feature type="non-terminal residue" evidence="2">
    <location>
        <position position="62"/>
    </location>
</feature>
<dbReference type="EMBL" id="JAEFBJ010000010">
    <property type="protein sequence ID" value="KAG7563443.1"/>
    <property type="molecule type" value="Genomic_DNA"/>
</dbReference>
<feature type="compositionally biased region" description="Basic and acidic residues" evidence="1">
    <location>
        <begin position="11"/>
        <end position="23"/>
    </location>
</feature>
<organism evidence="2 3">
    <name type="scientific">Arabidopsis suecica</name>
    <name type="common">Swedish thale-cress</name>
    <name type="synonym">Cardaminopsis suecica</name>
    <dbReference type="NCBI Taxonomy" id="45249"/>
    <lineage>
        <taxon>Eukaryota</taxon>
        <taxon>Viridiplantae</taxon>
        <taxon>Streptophyta</taxon>
        <taxon>Embryophyta</taxon>
        <taxon>Tracheophyta</taxon>
        <taxon>Spermatophyta</taxon>
        <taxon>Magnoliopsida</taxon>
        <taxon>eudicotyledons</taxon>
        <taxon>Gunneridae</taxon>
        <taxon>Pentapetalae</taxon>
        <taxon>rosids</taxon>
        <taxon>malvids</taxon>
        <taxon>Brassicales</taxon>
        <taxon>Brassicaceae</taxon>
        <taxon>Camelineae</taxon>
        <taxon>Arabidopsis</taxon>
    </lineage>
</organism>
<reference evidence="2 3" key="1">
    <citation type="submission" date="2020-12" db="EMBL/GenBank/DDBJ databases">
        <title>Concerted genomic and epigenomic changes stabilize Arabidopsis allopolyploids.</title>
        <authorList>
            <person name="Chen Z."/>
        </authorList>
    </citation>
    <scope>NUCLEOTIDE SEQUENCE [LARGE SCALE GENOMIC DNA]</scope>
    <source>
        <strain evidence="2">As9502</strain>
        <tissue evidence="2">Leaf</tissue>
    </source>
</reference>
<feature type="compositionally biased region" description="Basic and acidic residues" evidence="1">
    <location>
        <begin position="29"/>
        <end position="62"/>
    </location>
</feature>
<comment type="caution">
    <text evidence="2">The sequence shown here is derived from an EMBL/GenBank/DDBJ whole genome shotgun (WGS) entry which is preliminary data.</text>
</comment>
<sequence>MRIQIGWKTNPVEKTERTTEKTRSLANEKQSEQKNRATERTRSREKPSSDSDLGRDTEPRLR</sequence>
<dbReference type="AlphaFoldDB" id="A0A8T1ZRQ9"/>